<organism evidence="1 2">
    <name type="scientific">Scutellospora calospora</name>
    <dbReference type="NCBI Taxonomy" id="85575"/>
    <lineage>
        <taxon>Eukaryota</taxon>
        <taxon>Fungi</taxon>
        <taxon>Fungi incertae sedis</taxon>
        <taxon>Mucoromycota</taxon>
        <taxon>Glomeromycotina</taxon>
        <taxon>Glomeromycetes</taxon>
        <taxon>Diversisporales</taxon>
        <taxon>Gigasporaceae</taxon>
        <taxon>Scutellospora</taxon>
    </lineage>
</organism>
<evidence type="ECO:0000313" key="2">
    <source>
        <dbReference type="Proteomes" id="UP000789860"/>
    </source>
</evidence>
<sequence length="69" mass="7559">GFAATIEFLIDIGNDAPKSYKFTGQLFCGARLDSRDVSDLLKPLSDIDDKGLEKVMDGYLNALKVDSVF</sequence>
<name>A0ACA9M6F8_9GLOM</name>
<protein>
    <submittedName>
        <fullName evidence="1">5382_t:CDS:1</fullName>
    </submittedName>
</protein>
<evidence type="ECO:0000313" key="1">
    <source>
        <dbReference type="EMBL" id="CAG8567150.1"/>
    </source>
</evidence>
<dbReference type="Proteomes" id="UP000789860">
    <property type="component" value="Unassembled WGS sequence"/>
</dbReference>
<comment type="caution">
    <text evidence="1">The sequence shown here is derived from an EMBL/GenBank/DDBJ whole genome shotgun (WGS) entry which is preliminary data.</text>
</comment>
<reference evidence="1" key="1">
    <citation type="submission" date="2021-06" db="EMBL/GenBank/DDBJ databases">
        <authorList>
            <person name="Kallberg Y."/>
            <person name="Tangrot J."/>
            <person name="Rosling A."/>
        </authorList>
    </citation>
    <scope>NUCLEOTIDE SEQUENCE</scope>
    <source>
        <strain evidence="1">AU212A</strain>
    </source>
</reference>
<feature type="non-terminal residue" evidence="1">
    <location>
        <position position="1"/>
    </location>
</feature>
<keyword evidence="2" id="KW-1185">Reference proteome</keyword>
<dbReference type="EMBL" id="CAJVPM010009798">
    <property type="protein sequence ID" value="CAG8567150.1"/>
    <property type="molecule type" value="Genomic_DNA"/>
</dbReference>
<accession>A0ACA9M6F8</accession>
<gene>
    <name evidence="1" type="ORF">SCALOS_LOCUS5715</name>
</gene>
<proteinExistence type="predicted"/>